<dbReference type="Proteomes" id="UP000235392">
    <property type="component" value="Unassembled WGS sequence"/>
</dbReference>
<proteinExistence type="predicted"/>
<gene>
    <name evidence="2" type="ORF">PCASD_14095</name>
</gene>
<dbReference type="EMBL" id="PGCI01000217">
    <property type="protein sequence ID" value="PLW33557.1"/>
    <property type="molecule type" value="Genomic_DNA"/>
</dbReference>
<evidence type="ECO:0000256" key="1">
    <source>
        <dbReference type="SAM" id="MobiDB-lite"/>
    </source>
</evidence>
<evidence type="ECO:0000313" key="3">
    <source>
        <dbReference type="Proteomes" id="UP000235392"/>
    </source>
</evidence>
<feature type="region of interest" description="Disordered" evidence="1">
    <location>
        <begin position="1"/>
        <end position="20"/>
    </location>
</feature>
<evidence type="ECO:0000313" key="2">
    <source>
        <dbReference type="EMBL" id="PLW33557.1"/>
    </source>
</evidence>
<dbReference type="AlphaFoldDB" id="A0A2N5U723"/>
<accession>A0A2N5U723</accession>
<protein>
    <submittedName>
        <fullName evidence="2">Uncharacterized protein</fullName>
    </submittedName>
</protein>
<sequence>MRRPEVWNHQPPITHVKGSQSWPVLSRANLERPQYEVQPQGKDVNRLYRPPGDNFSFMGPAQKESPLKWVPSVRRARRKTYSYLQTLAAEQGLFSPLSRGSIPPSSWNVALRKPMSSRACTSTPDTGFARGTGARMEMYTGKAGACCEYLVSTSSGHAIAEPSRREGILEFRGWGCPSRDSIAGLAKSVIVALTTPGWMGYSSMVKLPTKKPSKTFVWSTLVELPSGNPVVVLAAMQVFVSNEAETSCYNVGSANIAPPSRMEGNQSQDSRWYIMGMGFERKSFSETMLDA</sequence>
<name>A0A2N5U723_9BASI</name>
<organism evidence="2 3">
    <name type="scientific">Puccinia coronata f. sp. avenae</name>
    <dbReference type="NCBI Taxonomy" id="200324"/>
    <lineage>
        <taxon>Eukaryota</taxon>
        <taxon>Fungi</taxon>
        <taxon>Dikarya</taxon>
        <taxon>Basidiomycota</taxon>
        <taxon>Pucciniomycotina</taxon>
        <taxon>Pucciniomycetes</taxon>
        <taxon>Pucciniales</taxon>
        <taxon>Pucciniaceae</taxon>
        <taxon>Puccinia</taxon>
    </lineage>
</organism>
<reference evidence="2 3" key="1">
    <citation type="submission" date="2017-11" db="EMBL/GenBank/DDBJ databases">
        <title>De novo assembly and phasing of dikaryotic genomes from two isolates of Puccinia coronata f. sp. avenae, the causal agent of oat crown rust.</title>
        <authorList>
            <person name="Miller M.E."/>
            <person name="Zhang Y."/>
            <person name="Omidvar V."/>
            <person name="Sperschneider J."/>
            <person name="Schwessinger B."/>
            <person name="Raley C."/>
            <person name="Palmer J.M."/>
            <person name="Garnica D."/>
            <person name="Upadhyaya N."/>
            <person name="Rathjen J."/>
            <person name="Taylor J.M."/>
            <person name="Park R.F."/>
            <person name="Dodds P.N."/>
            <person name="Hirsch C.D."/>
            <person name="Kianian S.F."/>
            <person name="Figueroa M."/>
        </authorList>
    </citation>
    <scope>NUCLEOTIDE SEQUENCE [LARGE SCALE GENOMIC DNA]</scope>
    <source>
        <strain evidence="2">12SD80</strain>
    </source>
</reference>
<comment type="caution">
    <text evidence="2">The sequence shown here is derived from an EMBL/GenBank/DDBJ whole genome shotgun (WGS) entry which is preliminary data.</text>
</comment>